<proteinExistence type="predicted"/>
<name>A0A2S1YTE0_9FLAO</name>
<accession>A0A2S1YTE0</accession>
<dbReference type="KEGG" id="fcr:HYN56_07940"/>
<dbReference type="Proteomes" id="UP000245250">
    <property type="component" value="Chromosome"/>
</dbReference>
<dbReference type="OrthoDB" id="830908at2"/>
<reference evidence="1 2" key="1">
    <citation type="submission" date="2018-05" db="EMBL/GenBank/DDBJ databases">
        <title>Genome sequencing of Flavobacterium sp. HYN0056.</title>
        <authorList>
            <person name="Yi H."/>
            <person name="Baek C."/>
        </authorList>
    </citation>
    <scope>NUCLEOTIDE SEQUENCE [LARGE SCALE GENOMIC DNA]</scope>
    <source>
        <strain evidence="1 2">HYN0056</strain>
    </source>
</reference>
<sequence>MTVITCLFSLFKTQNIYSLIAVLFLFTPKLSAQNDTIFFNSNWKIITKDSAVYYRIKPVKIKTKKAIGRKIPDIDSLYIIKDYYVKNNIRQFEGYTKDAEGNNNVGKAKWYKEDGTVMYSRDFNKPAPGTFRIPSSPITYINYSIADKSLLTAGYEFCLDCQTPKKLFLGLGYGVTNSYNRQYYGLPDLHLSYNVSILFAKIGTTHKNSYLLGGLTLMNFIDLGFGYSLSYDKNKAPAFEGFTMSLNLRFTRNKKAYSQFIGY</sequence>
<keyword evidence="2" id="KW-1185">Reference proteome</keyword>
<evidence type="ECO:0000313" key="1">
    <source>
        <dbReference type="EMBL" id="AWK07380.1"/>
    </source>
</evidence>
<organism evidence="1 2">
    <name type="scientific">Flavobacterium crocinum</name>
    <dbReference type="NCBI Taxonomy" id="2183896"/>
    <lineage>
        <taxon>Bacteria</taxon>
        <taxon>Pseudomonadati</taxon>
        <taxon>Bacteroidota</taxon>
        <taxon>Flavobacteriia</taxon>
        <taxon>Flavobacteriales</taxon>
        <taxon>Flavobacteriaceae</taxon>
        <taxon>Flavobacterium</taxon>
    </lineage>
</organism>
<dbReference type="EMBL" id="CP029255">
    <property type="protein sequence ID" value="AWK07380.1"/>
    <property type="molecule type" value="Genomic_DNA"/>
</dbReference>
<dbReference type="AlphaFoldDB" id="A0A2S1YTE0"/>
<gene>
    <name evidence="1" type="ORF">HYN56_07940</name>
</gene>
<protein>
    <submittedName>
        <fullName evidence="1">Uncharacterized protein</fullName>
    </submittedName>
</protein>
<evidence type="ECO:0000313" key="2">
    <source>
        <dbReference type="Proteomes" id="UP000245250"/>
    </source>
</evidence>